<feature type="region of interest" description="Disordered" evidence="1">
    <location>
        <begin position="395"/>
        <end position="441"/>
    </location>
</feature>
<dbReference type="InterPro" id="IPR050863">
    <property type="entry name" value="CenT-Element_Derived"/>
</dbReference>
<dbReference type="Proteomes" id="UP001141327">
    <property type="component" value="Unassembled WGS sequence"/>
</dbReference>
<sequence length="534" mass="58627">MAAQADENPRHLTGAKLLDLMKSEEFVGKPPAYVAVKIFPRYDISQHALCDLFDITHQQFNRAKEAIDNGRPVGKNGRPESVVPDDVGFAIDVVQKATEEADLSRIPVYGRHQIKKLLQRIKAQHAYGRRIEPVRRIDRTVVQAFFKLLRDNKIEEIDRRLLFNFDETMLSPKQMNRYKVISFGNKRRPTSDDLAKTPHCTVIAVTSAAGGMLRPHLTFSNIIYLPEKLPEPVAELFDFSSTASGWTDTALLHEYFFERTFIPHVQAVRAKIGTDKRAMLICDGASTHRGLKELLAPAGIDVICLPPHSSTVLQPLDLAVFGAFKGKALHLLKTMKLAECKTVTERDNLLLVCHDAWLAAKGTLTNLNGWAKSGISPFDTEAPLRNPCVVSRSLPSPPVVVSKRGPQTRIRGKVLTPTPEVVTLPDSSNSDSPDSNPPWDASWCPLNVAAVPHSGHSPADARARPVDGPTSVAATLSQCQNHPDTFGNARARPVDGPTSVAATLSQCQNHTFGNGASVAGWTGFCWAKTSERVN</sequence>
<feature type="compositionally biased region" description="Low complexity" evidence="1">
    <location>
        <begin position="425"/>
        <end position="441"/>
    </location>
</feature>
<organism evidence="3 4">
    <name type="scientific">Paratrimastix pyriformis</name>
    <dbReference type="NCBI Taxonomy" id="342808"/>
    <lineage>
        <taxon>Eukaryota</taxon>
        <taxon>Metamonada</taxon>
        <taxon>Preaxostyla</taxon>
        <taxon>Paratrimastigidae</taxon>
        <taxon>Paratrimastix</taxon>
    </lineage>
</organism>
<dbReference type="Pfam" id="PF03184">
    <property type="entry name" value="DDE_1"/>
    <property type="match status" value="1"/>
</dbReference>
<dbReference type="PANTHER" id="PTHR19303">
    <property type="entry name" value="TRANSPOSON"/>
    <property type="match status" value="1"/>
</dbReference>
<evidence type="ECO:0000313" key="4">
    <source>
        <dbReference type="Proteomes" id="UP001141327"/>
    </source>
</evidence>
<dbReference type="EMBL" id="JAPMOS010000041">
    <property type="protein sequence ID" value="KAJ4457720.1"/>
    <property type="molecule type" value="Genomic_DNA"/>
</dbReference>
<proteinExistence type="predicted"/>
<keyword evidence="4" id="KW-1185">Reference proteome</keyword>
<feature type="domain" description="DDE-1" evidence="2">
    <location>
        <begin position="237"/>
        <end position="337"/>
    </location>
</feature>
<reference evidence="3" key="1">
    <citation type="journal article" date="2022" name="bioRxiv">
        <title>Genomics of Preaxostyla Flagellates Illuminates Evolutionary Transitions and the Path Towards Mitochondrial Loss.</title>
        <authorList>
            <person name="Novak L.V.F."/>
            <person name="Treitli S.C."/>
            <person name="Pyrih J."/>
            <person name="Halakuc P."/>
            <person name="Pipaliya S.V."/>
            <person name="Vacek V."/>
            <person name="Brzon O."/>
            <person name="Soukal P."/>
            <person name="Eme L."/>
            <person name="Dacks J.B."/>
            <person name="Karnkowska A."/>
            <person name="Elias M."/>
            <person name="Hampl V."/>
        </authorList>
    </citation>
    <scope>NUCLEOTIDE SEQUENCE</scope>
    <source>
        <strain evidence="3">RCP-MX</strain>
    </source>
</reference>
<evidence type="ECO:0000256" key="1">
    <source>
        <dbReference type="SAM" id="MobiDB-lite"/>
    </source>
</evidence>
<dbReference type="PANTHER" id="PTHR19303:SF57">
    <property type="entry name" value="HTH CENPB-TYPE DOMAIN-CONTAINING PROTEIN"/>
    <property type="match status" value="1"/>
</dbReference>
<name>A0ABQ8UEK7_9EUKA</name>
<evidence type="ECO:0000313" key="3">
    <source>
        <dbReference type="EMBL" id="KAJ4457720.1"/>
    </source>
</evidence>
<comment type="caution">
    <text evidence="3">The sequence shown here is derived from an EMBL/GenBank/DDBJ whole genome shotgun (WGS) entry which is preliminary data.</text>
</comment>
<dbReference type="InterPro" id="IPR004875">
    <property type="entry name" value="DDE_SF_endonuclease_dom"/>
</dbReference>
<dbReference type="Gene3D" id="3.30.420.10">
    <property type="entry name" value="Ribonuclease H-like superfamily/Ribonuclease H"/>
    <property type="match status" value="1"/>
</dbReference>
<gene>
    <name evidence="3" type="ORF">PAPYR_6756</name>
</gene>
<evidence type="ECO:0000259" key="2">
    <source>
        <dbReference type="Pfam" id="PF03184"/>
    </source>
</evidence>
<dbReference type="InterPro" id="IPR036397">
    <property type="entry name" value="RNaseH_sf"/>
</dbReference>
<protein>
    <recommendedName>
        <fullName evidence="2">DDE-1 domain-containing protein</fullName>
    </recommendedName>
</protein>
<accession>A0ABQ8UEK7</accession>